<reference evidence="1" key="1">
    <citation type="submission" date="2023-03" db="EMBL/GenBank/DDBJ databases">
        <title>Massive genome expansion in bonnet fungi (Mycena s.s.) driven by repeated elements and novel gene families across ecological guilds.</title>
        <authorList>
            <consortium name="Lawrence Berkeley National Laboratory"/>
            <person name="Harder C.B."/>
            <person name="Miyauchi S."/>
            <person name="Viragh M."/>
            <person name="Kuo A."/>
            <person name="Thoen E."/>
            <person name="Andreopoulos B."/>
            <person name="Lu D."/>
            <person name="Skrede I."/>
            <person name="Drula E."/>
            <person name="Henrissat B."/>
            <person name="Morin E."/>
            <person name="Kohler A."/>
            <person name="Barry K."/>
            <person name="LaButti K."/>
            <person name="Morin E."/>
            <person name="Salamov A."/>
            <person name="Lipzen A."/>
            <person name="Mereny Z."/>
            <person name="Hegedus B."/>
            <person name="Baldrian P."/>
            <person name="Stursova M."/>
            <person name="Weitz H."/>
            <person name="Taylor A."/>
            <person name="Grigoriev I.V."/>
            <person name="Nagy L.G."/>
            <person name="Martin F."/>
            <person name="Kauserud H."/>
        </authorList>
    </citation>
    <scope>NUCLEOTIDE SEQUENCE</scope>
    <source>
        <strain evidence="1">CBHHK200</strain>
    </source>
</reference>
<dbReference type="Proteomes" id="UP001218188">
    <property type="component" value="Unassembled WGS sequence"/>
</dbReference>
<comment type="caution">
    <text evidence="1">The sequence shown here is derived from an EMBL/GenBank/DDBJ whole genome shotgun (WGS) entry which is preliminary data.</text>
</comment>
<accession>A0AAD6WY35</accession>
<keyword evidence="2" id="KW-1185">Reference proteome</keyword>
<name>A0AAD6WY35_9AGAR</name>
<sequence>MAWVTIYWVPARSSTEPIRPEIPPPTKFSSAAFELPSQMSTPRLKPIKQPAQVSLRRTNASLAPASLDEAKIESRYASDLFK</sequence>
<proteinExistence type="predicted"/>
<evidence type="ECO:0000313" key="1">
    <source>
        <dbReference type="EMBL" id="KAJ7027636.1"/>
    </source>
</evidence>
<dbReference type="EMBL" id="JARJCM010000121">
    <property type="protein sequence ID" value="KAJ7027636.1"/>
    <property type="molecule type" value="Genomic_DNA"/>
</dbReference>
<gene>
    <name evidence="1" type="ORF">C8F04DRAFT_1266726</name>
</gene>
<protein>
    <submittedName>
        <fullName evidence="1">Uncharacterized protein</fullName>
    </submittedName>
</protein>
<evidence type="ECO:0000313" key="2">
    <source>
        <dbReference type="Proteomes" id="UP001218188"/>
    </source>
</evidence>
<dbReference type="AlphaFoldDB" id="A0AAD6WY35"/>
<organism evidence="1 2">
    <name type="scientific">Mycena alexandri</name>
    <dbReference type="NCBI Taxonomy" id="1745969"/>
    <lineage>
        <taxon>Eukaryota</taxon>
        <taxon>Fungi</taxon>
        <taxon>Dikarya</taxon>
        <taxon>Basidiomycota</taxon>
        <taxon>Agaricomycotina</taxon>
        <taxon>Agaricomycetes</taxon>
        <taxon>Agaricomycetidae</taxon>
        <taxon>Agaricales</taxon>
        <taxon>Marasmiineae</taxon>
        <taxon>Mycenaceae</taxon>
        <taxon>Mycena</taxon>
    </lineage>
</organism>